<gene>
    <name evidence="1" type="ORF">DP923_15185</name>
</gene>
<evidence type="ECO:0000313" key="1">
    <source>
        <dbReference type="EMBL" id="RAU81456.1"/>
    </source>
</evidence>
<evidence type="ECO:0008006" key="3">
    <source>
        <dbReference type="Google" id="ProtNLM"/>
    </source>
</evidence>
<evidence type="ECO:0000313" key="2">
    <source>
        <dbReference type="Proteomes" id="UP000251692"/>
    </source>
</evidence>
<accession>A0A364RBD4</accession>
<dbReference type="RefSeq" id="WP_112306746.1">
    <property type="nucleotide sequence ID" value="NZ_QMDV01000005.1"/>
</dbReference>
<reference evidence="1 2" key="1">
    <citation type="submission" date="2018-06" db="EMBL/GenBank/DDBJ databases">
        <authorList>
            <person name="Liu Z.-W."/>
        </authorList>
    </citation>
    <scope>NUCLEOTIDE SEQUENCE [LARGE SCALE GENOMIC DNA]</scope>
    <source>
        <strain evidence="1 2">2b14</strain>
    </source>
</reference>
<organism evidence="1 2">
    <name type="scientific">Pontibacter arcticus</name>
    <dbReference type="NCBI Taxonomy" id="2080288"/>
    <lineage>
        <taxon>Bacteria</taxon>
        <taxon>Pseudomonadati</taxon>
        <taxon>Bacteroidota</taxon>
        <taxon>Cytophagia</taxon>
        <taxon>Cytophagales</taxon>
        <taxon>Hymenobacteraceae</taxon>
        <taxon>Pontibacter</taxon>
    </lineage>
</organism>
<reference evidence="1 2" key="2">
    <citation type="submission" date="2018-07" db="EMBL/GenBank/DDBJ databases">
        <title>Pontibacter sp. 2b14 genomic sequence and assembly.</title>
        <authorList>
            <person name="Du Z.-J."/>
        </authorList>
    </citation>
    <scope>NUCLEOTIDE SEQUENCE [LARGE SCALE GENOMIC DNA]</scope>
    <source>
        <strain evidence="1 2">2b14</strain>
    </source>
</reference>
<dbReference type="EMBL" id="QMDV01000005">
    <property type="protein sequence ID" value="RAU81456.1"/>
    <property type="molecule type" value="Genomic_DNA"/>
</dbReference>
<protein>
    <recommendedName>
        <fullName evidence="3">Lipocalin-like domain-containing protein</fullName>
    </recommendedName>
</protein>
<dbReference type="AlphaFoldDB" id="A0A364RBD4"/>
<sequence>MHKLLIVSFMLFIVLLSSCKKDNEHEPANILLSKTWKYGMVDKNQSSNPPGRVLYYAVLNCEKDDTFQFSSNGTLKISKGTAKCDSNEAISETVSYVYDKSSKELTIDGTKYKLAEESGSQIKYYAPLPSSTNYEYMVFLLQ</sequence>
<dbReference type="OrthoDB" id="799390at2"/>
<keyword evidence="2" id="KW-1185">Reference proteome</keyword>
<name>A0A364RBD4_9BACT</name>
<dbReference type="PROSITE" id="PS51257">
    <property type="entry name" value="PROKAR_LIPOPROTEIN"/>
    <property type="match status" value="1"/>
</dbReference>
<dbReference type="Proteomes" id="UP000251692">
    <property type="component" value="Unassembled WGS sequence"/>
</dbReference>
<comment type="caution">
    <text evidence="1">The sequence shown here is derived from an EMBL/GenBank/DDBJ whole genome shotgun (WGS) entry which is preliminary data.</text>
</comment>
<proteinExistence type="predicted"/>